<dbReference type="InterPro" id="IPR029045">
    <property type="entry name" value="ClpP/crotonase-like_dom_sf"/>
</dbReference>
<dbReference type="InterPro" id="IPR014748">
    <property type="entry name" value="Enoyl-CoA_hydra_C"/>
</dbReference>
<dbReference type="EC" id="4.2.1.17" evidence="2"/>
<dbReference type="Gene3D" id="3.90.226.10">
    <property type="entry name" value="2-enoyl-CoA Hydratase, Chain A, domain 1"/>
    <property type="match status" value="1"/>
</dbReference>
<reference evidence="2 3" key="1">
    <citation type="submission" date="2023-07" db="EMBL/GenBank/DDBJ databases">
        <title>Sequencing the genomes of 1000 actinobacteria strains.</title>
        <authorList>
            <person name="Klenk H.-P."/>
        </authorList>
    </citation>
    <scope>NUCLEOTIDE SEQUENCE [LARGE SCALE GENOMIC DNA]</scope>
    <source>
        <strain evidence="2 3">DSM 19426</strain>
    </source>
</reference>
<accession>A0ABU2C0D8</accession>
<evidence type="ECO:0000313" key="2">
    <source>
        <dbReference type="EMBL" id="MDR7364125.1"/>
    </source>
</evidence>
<dbReference type="Proteomes" id="UP001183648">
    <property type="component" value="Unassembled WGS sequence"/>
</dbReference>
<dbReference type="GO" id="GO:0004300">
    <property type="term" value="F:enoyl-CoA hydratase activity"/>
    <property type="evidence" value="ECO:0007669"/>
    <property type="project" value="UniProtKB-EC"/>
</dbReference>
<organism evidence="2 3">
    <name type="scientific">Nocardioides marmoribigeumensis</name>
    <dbReference type="NCBI Taxonomy" id="433649"/>
    <lineage>
        <taxon>Bacteria</taxon>
        <taxon>Bacillati</taxon>
        <taxon>Actinomycetota</taxon>
        <taxon>Actinomycetes</taxon>
        <taxon>Propionibacteriales</taxon>
        <taxon>Nocardioidaceae</taxon>
        <taxon>Nocardioides</taxon>
    </lineage>
</organism>
<dbReference type="Pfam" id="PF00378">
    <property type="entry name" value="ECH_1"/>
    <property type="match status" value="1"/>
</dbReference>
<dbReference type="Gene3D" id="1.10.12.10">
    <property type="entry name" value="Lyase 2-enoyl-coa Hydratase, Chain A, domain 2"/>
    <property type="match status" value="1"/>
</dbReference>
<dbReference type="PANTHER" id="PTHR43459:SF1">
    <property type="entry name" value="EG:BACN32G11.4 PROTEIN"/>
    <property type="match status" value="1"/>
</dbReference>
<sequence>MTTTTQLETTKGDGVLRITFRREEAFNALSEEMATGLVQALHAAVSDDEVRVVVIAGSGFAFSAGADLTGDNPVENFDERAMEGAAAIIRAVVQLDKPVIAAVNGVAAGVGASVCFVADLAVCKESAAFILAFSQIGLMPDGGSSLSVAASVGRAKAMRMALLAEPLPAREAYDAGLVSHVVADDEFDALVDKLARRLASGPPVALAATKRAINAATLGGLEDALDREGRGQVMLFGTEDAGEGMRAFVQKRRPAFTGR</sequence>
<dbReference type="CDD" id="cd06558">
    <property type="entry name" value="crotonase-like"/>
    <property type="match status" value="1"/>
</dbReference>
<dbReference type="PANTHER" id="PTHR43459">
    <property type="entry name" value="ENOYL-COA HYDRATASE"/>
    <property type="match status" value="1"/>
</dbReference>
<name>A0ABU2C0D8_9ACTN</name>
<proteinExistence type="inferred from homology"/>
<dbReference type="EMBL" id="JAVDYG010000001">
    <property type="protein sequence ID" value="MDR7364125.1"/>
    <property type="molecule type" value="Genomic_DNA"/>
</dbReference>
<dbReference type="SUPFAM" id="SSF52096">
    <property type="entry name" value="ClpP/crotonase"/>
    <property type="match status" value="1"/>
</dbReference>
<keyword evidence="2" id="KW-0456">Lyase</keyword>
<comment type="similarity">
    <text evidence="1">Belongs to the enoyl-CoA hydratase/isomerase family.</text>
</comment>
<dbReference type="RefSeq" id="WP_310305379.1">
    <property type="nucleotide sequence ID" value="NZ_BAAAPS010000005.1"/>
</dbReference>
<evidence type="ECO:0000256" key="1">
    <source>
        <dbReference type="ARBA" id="ARBA00005254"/>
    </source>
</evidence>
<protein>
    <submittedName>
        <fullName evidence="2">Enoyl-CoA hydratase</fullName>
        <ecNumber evidence="2">4.2.1.17</ecNumber>
    </submittedName>
</protein>
<evidence type="ECO:0000313" key="3">
    <source>
        <dbReference type="Proteomes" id="UP001183648"/>
    </source>
</evidence>
<keyword evidence="3" id="KW-1185">Reference proteome</keyword>
<comment type="caution">
    <text evidence="2">The sequence shown here is derived from an EMBL/GenBank/DDBJ whole genome shotgun (WGS) entry which is preliminary data.</text>
</comment>
<dbReference type="InterPro" id="IPR001753">
    <property type="entry name" value="Enoyl-CoA_hydra/iso"/>
</dbReference>
<gene>
    <name evidence="2" type="ORF">J2S63_003678</name>
</gene>